<evidence type="ECO:0000256" key="3">
    <source>
        <dbReference type="ARBA" id="ARBA00008754"/>
    </source>
</evidence>
<keyword evidence="11" id="KW-1185">Reference proteome</keyword>
<evidence type="ECO:0000313" key="10">
    <source>
        <dbReference type="EMBL" id="SFS98793.1"/>
    </source>
</evidence>
<evidence type="ECO:0000256" key="5">
    <source>
        <dbReference type="ARBA" id="ARBA00011959"/>
    </source>
</evidence>
<keyword evidence="7 10" id="KW-0413">Isomerase</keyword>
<evidence type="ECO:0000256" key="2">
    <source>
        <dbReference type="ARBA" id="ARBA00004988"/>
    </source>
</evidence>
<comment type="pathway">
    <text evidence="2">Carbohydrate degradation; pentose phosphate pathway; D-ribose 5-phosphate from D-ribulose 5-phosphate (non-oxidative stage): step 1/1.</text>
</comment>
<comment type="similarity">
    <text evidence="3">Belongs to the LacAB/RpiB family.</text>
</comment>
<dbReference type="GO" id="GO:0019316">
    <property type="term" value="P:D-allose catabolic process"/>
    <property type="evidence" value="ECO:0007669"/>
    <property type="project" value="TreeGrafter"/>
</dbReference>
<evidence type="ECO:0000256" key="4">
    <source>
        <dbReference type="ARBA" id="ARBA00011738"/>
    </source>
</evidence>
<dbReference type="SUPFAM" id="SSF89623">
    <property type="entry name" value="Ribose/Galactose isomerase RpiB/AlsB"/>
    <property type="match status" value="1"/>
</dbReference>
<dbReference type="PIRSF" id="PIRSF005384">
    <property type="entry name" value="RpiB_LacA_B"/>
    <property type="match status" value="1"/>
</dbReference>
<dbReference type="PANTHER" id="PTHR30345">
    <property type="entry name" value="RIBOSE-5-PHOSPHATE ISOMERASE B"/>
    <property type="match status" value="1"/>
</dbReference>
<dbReference type="InterPro" id="IPR036569">
    <property type="entry name" value="RpiB_LacA_LacB_sf"/>
</dbReference>
<evidence type="ECO:0000256" key="6">
    <source>
        <dbReference type="ARBA" id="ARBA00014007"/>
    </source>
</evidence>
<accession>A0A1I6UBH1</accession>
<comment type="subunit">
    <text evidence="4">Homodimer.</text>
</comment>
<evidence type="ECO:0000256" key="9">
    <source>
        <dbReference type="PIRSR" id="PIRSR005384-2"/>
    </source>
</evidence>
<dbReference type="Proteomes" id="UP000198852">
    <property type="component" value="Unassembled WGS sequence"/>
</dbReference>
<evidence type="ECO:0000256" key="1">
    <source>
        <dbReference type="ARBA" id="ARBA00001713"/>
    </source>
</evidence>
<dbReference type="NCBIfam" id="TIGR02133">
    <property type="entry name" value="RPI_actino"/>
    <property type="match status" value="1"/>
</dbReference>
<dbReference type="InterPro" id="IPR003500">
    <property type="entry name" value="RpiB_LacA_LacB"/>
</dbReference>
<feature type="binding site" evidence="9">
    <location>
        <position position="110"/>
    </location>
    <ligand>
        <name>D-ribulose 5-phosphate</name>
        <dbReference type="ChEBI" id="CHEBI:58121"/>
    </ligand>
</feature>
<dbReference type="InterPro" id="IPR011860">
    <property type="entry name" value="Rib-5-P_Isoase_Actino"/>
</dbReference>
<dbReference type="GO" id="GO:0009052">
    <property type="term" value="P:pentose-phosphate shunt, non-oxidative branch"/>
    <property type="evidence" value="ECO:0007669"/>
    <property type="project" value="TreeGrafter"/>
</dbReference>
<dbReference type="RefSeq" id="WP_093422046.1">
    <property type="nucleotide sequence ID" value="NZ_FOZX01000010.1"/>
</dbReference>
<gene>
    <name evidence="10" type="ORF">SAMN05660874_04737</name>
</gene>
<sequence>MRVYLASDHAGFELKNHLVKKLAERGHDTIDVGPATYDPADDYPPFCIHAARRVVADPGSRGVLIGGSGNGEQIAANKVPGARAALVWNAHVARLARRHNNAQLAAIGARLHALTEAELIVNTFLTTQFDGGRHQRRLTQLTHYETAGVLPPLRAD</sequence>
<name>A0A1I6UBH1_9PSEU</name>
<dbReference type="EC" id="5.3.1.6" evidence="5"/>
<feature type="binding site" evidence="9">
    <location>
        <position position="133"/>
    </location>
    <ligand>
        <name>D-ribulose 5-phosphate</name>
        <dbReference type="ChEBI" id="CHEBI:58121"/>
    </ligand>
</feature>
<dbReference type="NCBIfam" id="TIGR00689">
    <property type="entry name" value="rpiB_lacA_lacB"/>
    <property type="match status" value="1"/>
</dbReference>
<dbReference type="Pfam" id="PF02502">
    <property type="entry name" value="LacAB_rpiB"/>
    <property type="match status" value="1"/>
</dbReference>
<feature type="binding site" evidence="9">
    <location>
        <position position="137"/>
    </location>
    <ligand>
        <name>D-ribulose 5-phosphate</name>
        <dbReference type="ChEBI" id="CHEBI:58121"/>
    </ligand>
</feature>
<dbReference type="PANTHER" id="PTHR30345:SF0">
    <property type="entry name" value="DNA DAMAGE-REPAIR_TOLERATION PROTEIN DRT102"/>
    <property type="match status" value="1"/>
</dbReference>
<feature type="binding site" evidence="9">
    <location>
        <begin position="67"/>
        <end position="71"/>
    </location>
    <ligand>
        <name>D-ribulose 5-phosphate</name>
        <dbReference type="ChEBI" id="CHEBI:58121"/>
    </ligand>
</feature>
<dbReference type="NCBIfam" id="NF004051">
    <property type="entry name" value="PRK05571.1"/>
    <property type="match status" value="1"/>
</dbReference>
<evidence type="ECO:0000313" key="11">
    <source>
        <dbReference type="Proteomes" id="UP000198852"/>
    </source>
</evidence>
<reference evidence="11" key="1">
    <citation type="submission" date="2016-10" db="EMBL/GenBank/DDBJ databases">
        <authorList>
            <person name="Varghese N."/>
            <person name="Submissions S."/>
        </authorList>
    </citation>
    <scope>NUCLEOTIDE SEQUENCE [LARGE SCALE GENOMIC DNA]</scope>
    <source>
        <strain evidence="11">DSM 44771</strain>
    </source>
</reference>
<organism evidence="10 11">
    <name type="scientific">Saccharopolyspora flava</name>
    <dbReference type="NCBI Taxonomy" id="95161"/>
    <lineage>
        <taxon>Bacteria</taxon>
        <taxon>Bacillati</taxon>
        <taxon>Actinomycetota</taxon>
        <taxon>Actinomycetes</taxon>
        <taxon>Pseudonocardiales</taxon>
        <taxon>Pseudonocardiaceae</taxon>
        <taxon>Saccharopolyspora</taxon>
    </lineage>
</organism>
<dbReference type="OrthoDB" id="1778624at2"/>
<proteinExistence type="inferred from homology"/>
<protein>
    <recommendedName>
        <fullName evidence="6">Ribose-5-phosphate isomerase B</fullName>
        <ecNumber evidence="5">5.3.1.6</ecNumber>
    </recommendedName>
    <alternativeName>
        <fullName evidence="8">Phosphoriboisomerase B</fullName>
    </alternativeName>
</protein>
<evidence type="ECO:0000256" key="8">
    <source>
        <dbReference type="ARBA" id="ARBA00032117"/>
    </source>
</evidence>
<dbReference type="STRING" id="95161.SAMN05660874_04737"/>
<dbReference type="AlphaFoldDB" id="A0A1I6UBH1"/>
<comment type="catalytic activity">
    <reaction evidence="1">
        <text>aldehydo-D-ribose 5-phosphate = D-ribulose 5-phosphate</text>
        <dbReference type="Rhea" id="RHEA:14657"/>
        <dbReference type="ChEBI" id="CHEBI:58121"/>
        <dbReference type="ChEBI" id="CHEBI:58273"/>
        <dbReference type="EC" id="5.3.1.6"/>
    </reaction>
</comment>
<feature type="binding site" evidence="9">
    <location>
        <begin position="8"/>
        <end position="9"/>
    </location>
    <ligand>
        <name>D-ribulose 5-phosphate</name>
        <dbReference type="ChEBI" id="CHEBI:58121"/>
    </ligand>
</feature>
<dbReference type="Gene3D" id="3.40.1400.10">
    <property type="entry name" value="Sugar-phosphate isomerase, RpiB/LacA/LacB"/>
    <property type="match status" value="1"/>
</dbReference>
<evidence type="ECO:0000256" key="7">
    <source>
        <dbReference type="ARBA" id="ARBA00023235"/>
    </source>
</evidence>
<feature type="binding site" evidence="9">
    <location>
        <position position="100"/>
    </location>
    <ligand>
        <name>D-ribulose 5-phosphate</name>
        <dbReference type="ChEBI" id="CHEBI:58121"/>
    </ligand>
</feature>
<dbReference type="GO" id="GO:0004751">
    <property type="term" value="F:ribose-5-phosphate isomerase activity"/>
    <property type="evidence" value="ECO:0007669"/>
    <property type="project" value="UniProtKB-EC"/>
</dbReference>
<dbReference type="EMBL" id="FOZX01000010">
    <property type="protein sequence ID" value="SFS98793.1"/>
    <property type="molecule type" value="Genomic_DNA"/>
</dbReference>